<dbReference type="Gene3D" id="3.40.50.880">
    <property type="match status" value="1"/>
</dbReference>
<dbReference type="Pfam" id="PF00218">
    <property type="entry name" value="IGPS"/>
    <property type="match status" value="1"/>
</dbReference>
<evidence type="ECO:0000256" key="10">
    <source>
        <dbReference type="ARBA" id="ARBA00022822"/>
    </source>
</evidence>
<keyword evidence="23" id="KW-1185">Reference proteome</keyword>
<dbReference type="InterPro" id="IPR029062">
    <property type="entry name" value="Class_I_gatase-like"/>
</dbReference>
<evidence type="ECO:0000256" key="13">
    <source>
        <dbReference type="ARBA" id="ARBA00023235"/>
    </source>
</evidence>
<dbReference type="GO" id="GO:0000162">
    <property type="term" value="P:L-tryptophan biosynthetic process"/>
    <property type="evidence" value="ECO:0007669"/>
    <property type="project" value="UniProtKB-UniRule"/>
</dbReference>
<dbReference type="PROSITE" id="PS51273">
    <property type="entry name" value="GATASE_TYPE_1"/>
    <property type="match status" value="1"/>
</dbReference>
<dbReference type="SUPFAM" id="SSF51366">
    <property type="entry name" value="Ribulose-phoshate binding barrel"/>
    <property type="match status" value="2"/>
</dbReference>
<keyword evidence="13 17" id="KW-0413">Isomerase</keyword>
<keyword evidence="10 17" id="KW-0822">Tryptophan biosynthesis</keyword>
<evidence type="ECO:0000259" key="21">
    <source>
        <dbReference type="Pfam" id="PF00697"/>
    </source>
</evidence>
<dbReference type="CDD" id="cd00331">
    <property type="entry name" value="IGPS"/>
    <property type="match status" value="1"/>
</dbReference>
<dbReference type="NCBIfam" id="TIGR00566">
    <property type="entry name" value="trpG_papA"/>
    <property type="match status" value="1"/>
</dbReference>
<accession>A0A5C3MMI9</accession>
<name>A0A5C3MMI9_9AGAM</name>
<evidence type="ECO:0000256" key="15">
    <source>
        <dbReference type="ARBA" id="ARBA00023268"/>
    </source>
</evidence>
<dbReference type="PRINTS" id="PR00096">
    <property type="entry name" value="GATASE"/>
</dbReference>
<comment type="catalytic activity">
    <reaction evidence="2 17">
        <text>1-(2-carboxyphenylamino)-1-deoxy-D-ribulose 5-phosphate + H(+) = (1S,2R)-1-C-(indol-3-yl)glycerol 3-phosphate + CO2 + H2O</text>
        <dbReference type="Rhea" id="RHEA:23476"/>
        <dbReference type="ChEBI" id="CHEBI:15377"/>
        <dbReference type="ChEBI" id="CHEBI:15378"/>
        <dbReference type="ChEBI" id="CHEBI:16526"/>
        <dbReference type="ChEBI" id="CHEBI:58613"/>
        <dbReference type="ChEBI" id="CHEBI:58866"/>
        <dbReference type="EC" id="4.1.1.48"/>
    </reaction>
</comment>
<dbReference type="CDD" id="cd00405">
    <property type="entry name" value="PRAI"/>
    <property type="match status" value="1"/>
</dbReference>
<feature type="domain" description="N-(5'phosphoribosyl) anthranilate isomerase (PRAI)" evidence="21">
    <location>
        <begin position="599"/>
        <end position="766"/>
    </location>
</feature>
<evidence type="ECO:0000256" key="1">
    <source>
        <dbReference type="ARBA" id="ARBA00001164"/>
    </source>
</evidence>
<keyword evidence="9 17" id="KW-0210">Decarboxylase</keyword>
<evidence type="ECO:0000256" key="8">
    <source>
        <dbReference type="ARBA" id="ARBA00022605"/>
    </source>
</evidence>
<evidence type="ECO:0000256" key="9">
    <source>
        <dbReference type="ARBA" id="ARBA00022793"/>
    </source>
</evidence>
<evidence type="ECO:0000256" key="14">
    <source>
        <dbReference type="ARBA" id="ARBA00023239"/>
    </source>
</evidence>
<evidence type="ECO:0000256" key="5">
    <source>
        <dbReference type="ARBA" id="ARBA00004696"/>
    </source>
</evidence>
<dbReference type="EC" id="5.3.1.24" evidence="17"/>
<dbReference type="InterPro" id="IPR050472">
    <property type="entry name" value="Anth_synth/Amidotransfase"/>
</dbReference>
<dbReference type="PANTHER" id="PTHR43418:SF4">
    <property type="entry name" value="MULTIFUNCTIONAL TRYPTOPHAN BIOSYNTHESIS PROTEIN"/>
    <property type="match status" value="1"/>
</dbReference>
<dbReference type="GO" id="GO:0005829">
    <property type="term" value="C:cytosol"/>
    <property type="evidence" value="ECO:0007669"/>
    <property type="project" value="TreeGrafter"/>
</dbReference>
<dbReference type="STRING" id="5364.A0A5C3MMI9"/>
<evidence type="ECO:0000256" key="7">
    <source>
        <dbReference type="ARBA" id="ARBA00011743"/>
    </source>
</evidence>
<dbReference type="Proteomes" id="UP000305948">
    <property type="component" value="Unassembled WGS sequence"/>
</dbReference>
<evidence type="ECO:0000256" key="6">
    <source>
        <dbReference type="ARBA" id="ARBA00004873"/>
    </source>
</evidence>
<reference evidence="22 23" key="1">
    <citation type="journal article" date="2019" name="Nat. Ecol. Evol.">
        <title>Megaphylogeny resolves global patterns of mushroom evolution.</title>
        <authorList>
            <person name="Varga T."/>
            <person name="Krizsan K."/>
            <person name="Foldi C."/>
            <person name="Dima B."/>
            <person name="Sanchez-Garcia M."/>
            <person name="Sanchez-Ramirez S."/>
            <person name="Szollosi G.J."/>
            <person name="Szarkandi J.G."/>
            <person name="Papp V."/>
            <person name="Albert L."/>
            <person name="Andreopoulos W."/>
            <person name="Angelini C."/>
            <person name="Antonin V."/>
            <person name="Barry K.W."/>
            <person name="Bougher N.L."/>
            <person name="Buchanan P."/>
            <person name="Buyck B."/>
            <person name="Bense V."/>
            <person name="Catcheside P."/>
            <person name="Chovatia M."/>
            <person name="Cooper J."/>
            <person name="Damon W."/>
            <person name="Desjardin D."/>
            <person name="Finy P."/>
            <person name="Geml J."/>
            <person name="Haridas S."/>
            <person name="Hughes K."/>
            <person name="Justo A."/>
            <person name="Karasinski D."/>
            <person name="Kautmanova I."/>
            <person name="Kiss B."/>
            <person name="Kocsube S."/>
            <person name="Kotiranta H."/>
            <person name="LaButti K.M."/>
            <person name="Lechner B.E."/>
            <person name="Liimatainen K."/>
            <person name="Lipzen A."/>
            <person name="Lukacs Z."/>
            <person name="Mihaltcheva S."/>
            <person name="Morgado L.N."/>
            <person name="Niskanen T."/>
            <person name="Noordeloos M.E."/>
            <person name="Ohm R.A."/>
            <person name="Ortiz-Santana B."/>
            <person name="Ovrebo C."/>
            <person name="Racz N."/>
            <person name="Riley R."/>
            <person name="Savchenko A."/>
            <person name="Shiryaev A."/>
            <person name="Soop K."/>
            <person name="Spirin V."/>
            <person name="Szebenyi C."/>
            <person name="Tomsovsky M."/>
            <person name="Tulloss R.E."/>
            <person name="Uehling J."/>
            <person name="Grigoriev I.V."/>
            <person name="Vagvolgyi C."/>
            <person name="Papp T."/>
            <person name="Martin F.M."/>
            <person name="Miettinen O."/>
            <person name="Hibbett D.S."/>
            <person name="Nagy L.G."/>
        </authorList>
    </citation>
    <scope>NUCLEOTIDE SEQUENCE [LARGE SCALE GENOMIC DNA]</scope>
    <source>
        <strain evidence="22 23">OMC1185</strain>
    </source>
</reference>
<dbReference type="EC" id="4.1.3.27" evidence="17"/>
<dbReference type="GO" id="GO:0004640">
    <property type="term" value="F:phosphoribosylanthranilate isomerase activity"/>
    <property type="evidence" value="ECO:0007669"/>
    <property type="project" value="UniProtKB-UniRule"/>
</dbReference>
<comment type="pathway">
    <text evidence="4 17">Amino-acid biosynthesis; L-tryptophan biosynthesis; L-tryptophan from chorismate: step 3/5.</text>
</comment>
<dbReference type="Pfam" id="PF00117">
    <property type="entry name" value="GATase"/>
    <property type="match status" value="1"/>
</dbReference>
<dbReference type="Gene3D" id="3.20.20.70">
    <property type="entry name" value="Aldolase class I"/>
    <property type="match status" value="2"/>
</dbReference>
<dbReference type="PRINTS" id="PR00097">
    <property type="entry name" value="ANTSNTHASEII"/>
</dbReference>
<dbReference type="AlphaFoldDB" id="A0A5C3MMI9"/>
<dbReference type="EMBL" id="ML213540">
    <property type="protein sequence ID" value="TFK45566.1"/>
    <property type="molecule type" value="Genomic_DNA"/>
</dbReference>
<evidence type="ECO:0000256" key="17">
    <source>
        <dbReference type="PIRNR" id="PIRNR001382"/>
    </source>
</evidence>
<keyword evidence="14 17" id="KW-0456">Lyase</keyword>
<dbReference type="FunFam" id="3.40.50.880:FF:000003">
    <property type="entry name" value="Anthranilate synthase component II"/>
    <property type="match status" value="1"/>
</dbReference>
<evidence type="ECO:0000259" key="20">
    <source>
        <dbReference type="Pfam" id="PF00218"/>
    </source>
</evidence>
<dbReference type="InterPro" id="IPR017926">
    <property type="entry name" value="GATASE"/>
</dbReference>
<dbReference type="GO" id="GO:0004049">
    <property type="term" value="F:anthranilate synthase activity"/>
    <property type="evidence" value="ECO:0007669"/>
    <property type="project" value="UniProtKB-UniRule"/>
</dbReference>
<keyword evidence="12 17" id="KW-0057">Aromatic amino acid biosynthesis</keyword>
<evidence type="ECO:0000313" key="22">
    <source>
        <dbReference type="EMBL" id="TFK45566.1"/>
    </source>
</evidence>
<sequence>MASLSSLPPALQKPIEVLMIDNFDSFTYNLYQSLSLLGANVTVIRNDAISSSALPLLDIKHLVISPGPGHPRTDSGISRDAIKFFTGKVPVLGVCMGLECLVDVFGGQISYAGEIMHGKVSSIRHDSRGIFRSLPQNFSSTRYHSLAASASTLPPALQVSAFSPGPPVVIQGVRHRTYTLESVQYHPESCLSEQGDPLLLNFLALKGGKWADNPDSLVLDTTLPPLDISSNPKIPSILDKIYTQRLRDVQALKASPGSSPEDLKALLPFAPPTTSFLAALKPSSSSPSLLAEIKRRSPSKGPLTASPPPVSSLALTYALASPQVRVISVLTETPHFSGTLTDLRLARLAVDSLADRPAILRKDFILDDYQILEARVNGADSVLLIVAMLPPARLESLYTYSLTLGMEPLVEVNNARELQLALDLGAKVIGVNNRNLHDFKVDLETTSRLAGTVREWNGKQPTGQEVVLCALSGIAGAEEVRKYQEEGVDAVLVGEALMRARDPASAIRELLDIPESVQEQQAHTPLVKICGIRSVDEAREAAEAGADMLGLMFVPSSKRLVSVPTAVEIALSIRSFRSSSSSSSPPPPSPRPASSGRLPWFTHHAHTLPRTRPLLVGVFQNQPLAYILSVVREVGLDMVQLHGGEPLDYPKFLPVPVIKAFHVPSSSASSELREEAEMEIKKPGYHHFVLLDSMRKDGLSGGSGEVVDWAYARSIEVPVILAGGLTPANVREAVEMVRPWAVDVSGGVERADGGGKEGEKVRAFVSAARGAA</sequence>
<dbReference type="InterPro" id="IPR001468">
    <property type="entry name" value="Indole-3-GlycerolPSynthase_CS"/>
</dbReference>
<comment type="pathway">
    <text evidence="5 17">Amino-acid biosynthesis; L-tryptophan biosynthesis; L-tryptophan from chorismate: step 4/5.</text>
</comment>
<comment type="pathway">
    <text evidence="6 17">Amino-acid biosynthesis; L-tryptophan biosynthesis; L-tryptophan from chorismate: step 1/5.</text>
</comment>
<dbReference type="InterPro" id="IPR013798">
    <property type="entry name" value="Indole-3-glycerol_P_synth_dom"/>
</dbReference>
<keyword evidence="11" id="KW-0315">Glutamine amidotransferase</keyword>
<gene>
    <name evidence="22" type="ORF">OE88DRAFT_1708673</name>
</gene>
<dbReference type="CDD" id="cd01743">
    <property type="entry name" value="GATase1_Anthranilate_Synthase"/>
    <property type="match status" value="1"/>
</dbReference>
<evidence type="ECO:0000256" key="2">
    <source>
        <dbReference type="ARBA" id="ARBA00001633"/>
    </source>
</evidence>
<protein>
    <recommendedName>
        <fullName evidence="17">Multifunctional tryptophan biosynthesis protein</fullName>
    </recommendedName>
    <domain>
        <recommendedName>
            <fullName evidence="17">Anthranilate synthase component 2</fullName>
            <shortName evidence="17">AS</shortName>
            <ecNumber evidence="17">4.1.3.27</ecNumber>
        </recommendedName>
        <alternativeName>
            <fullName evidence="17">Anthranilate synthase, glutamine amidotransferase component</fullName>
        </alternativeName>
    </domain>
    <domain>
        <recommendedName>
            <fullName evidence="17">Indole-3-glycerol phosphate synthase</fullName>
            <shortName evidence="17">IGPS</shortName>
            <ecNumber evidence="17">4.1.1.48</ecNumber>
        </recommendedName>
    </domain>
    <domain>
        <recommendedName>
            <fullName evidence="17">N-(5'-phosphoribosyl)anthranilate isomerase</fullName>
            <shortName evidence="17">PRAI</shortName>
            <ecNumber evidence="17">5.3.1.24</ecNumber>
        </recommendedName>
    </domain>
</protein>
<comment type="catalytic activity">
    <reaction evidence="16 17">
        <text>chorismate + L-glutamine = anthranilate + pyruvate + L-glutamate + H(+)</text>
        <dbReference type="Rhea" id="RHEA:21732"/>
        <dbReference type="ChEBI" id="CHEBI:15361"/>
        <dbReference type="ChEBI" id="CHEBI:15378"/>
        <dbReference type="ChEBI" id="CHEBI:16567"/>
        <dbReference type="ChEBI" id="CHEBI:29748"/>
        <dbReference type="ChEBI" id="CHEBI:29985"/>
        <dbReference type="ChEBI" id="CHEBI:58359"/>
        <dbReference type="EC" id="4.1.3.27"/>
    </reaction>
</comment>
<evidence type="ECO:0000259" key="19">
    <source>
        <dbReference type="Pfam" id="PF00117"/>
    </source>
</evidence>
<keyword evidence="15" id="KW-0511">Multifunctional enzyme</keyword>
<keyword evidence="8 17" id="KW-0028">Amino-acid biosynthesis</keyword>
<comment type="catalytic activity">
    <reaction evidence="1 17">
        <text>N-(5-phospho-beta-D-ribosyl)anthranilate = 1-(2-carboxyphenylamino)-1-deoxy-D-ribulose 5-phosphate</text>
        <dbReference type="Rhea" id="RHEA:21540"/>
        <dbReference type="ChEBI" id="CHEBI:18277"/>
        <dbReference type="ChEBI" id="CHEBI:58613"/>
        <dbReference type="EC" id="5.3.1.24"/>
    </reaction>
</comment>
<evidence type="ECO:0000256" key="4">
    <source>
        <dbReference type="ARBA" id="ARBA00004664"/>
    </source>
</evidence>
<dbReference type="PANTHER" id="PTHR43418">
    <property type="entry name" value="MULTIFUNCTIONAL TRYPTOPHAN BIOSYNTHESIS PROTEIN-RELATED"/>
    <property type="match status" value="1"/>
</dbReference>
<dbReference type="OrthoDB" id="524799at2759"/>
<feature type="region of interest" description="Disordered" evidence="18">
    <location>
        <begin position="577"/>
        <end position="598"/>
    </location>
</feature>
<proteinExistence type="inferred from homology"/>
<dbReference type="SUPFAM" id="SSF52317">
    <property type="entry name" value="Class I glutamine amidotransferase-like"/>
    <property type="match status" value="1"/>
</dbReference>
<dbReference type="InterPro" id="IPR016302">
    <property type="entry name" value="Anthranilate_synth_II"/>
</dbReference>
<evidence type="ECO:0000256" key="12">
    <source>
        <dbReference type="ARBA" id="ARBA00023141"/>
    </source>
</evidence>
<feature type="domain" description="Indole-3-glycerol phosphate synthase" evidence="20">
    <location>
        <begin position="238"/>
        <end position="510"/>
    </location>
</feature>
<dbReference type="GO" id="GO:0004425">
    <property type="term" value="F:indole-3-glycerol-phosphate synthase activity"/>
    <property type="evidence" value="ECO:0007669"/>
    <property type="project" value="UniProtKB-UniRule"/>
</dbReference>
<dbReference type="InterPro" id="IPR006221">
    <property type="entry name" value="TrpG/PapA_dom"/>
</dbReference>
<dbReference type="PIRSF" id="PIRSF001382">
    <property type="entry name" value="TrpG-trpC-trpF"/>
    <property type="match status" value="1"/>
</dbReference>
<dbReference type="HAMAP" id="MF_00135">
    <property type="entry name" value="PRAI"/>
    <property type="match status" value="1"/>
</dbReference>
<evidence type="ECO:0000256" key="16">
    <source>
        <dbReference type="ARBA" id="ARBA00047683"/>
    </source>
</evidence>
<dbReference type="PROSITE" id="PS00614">
    <property type="entry name" value="IGPS"/>
    <property type="match status" value="1"/>
</dbReference>
<dbReference type="EC" id="4.1.1.48" evidence="17"/>
<evidence type="ECO:0000313" key="23">
    <source>
        <dbReference type="Proteomes" id="UP000305948"/>
    </source>
</evidence>
<comment type="subunit">
    <text evidence="7">Tetramer of two components I and two components II.</text>
</comment>
<dbReference type="InterPro" id="IPR011060">
    <property type="entry name" value="RibuloseP-bd_barrel"/>
</dbReference>
<organism evidence="22 23">
    <name type="scientific">Heliocybe sulcata</name>
    <dbReference type="NCBI Taxonomy" id="5364"/>
    <lineage>
        <taxon>Eukaryota</taxon>
        <taxon>Fungi</taxon>
        <taxon>Dikarya</taxon>
        <taxon>Basidiomycota</taxon>
        <taxon>Agaricomycotina</taxon>
        <taxon>Agaricomycetes</taxon>
        <taxon>Gloeophyllales</taxon>
        <taxon>Gloeophyllaceae</taxon>
        <taxon>Heliocybe</taxon>
    </lineage>
</organism>
<feature type="domain" description="Glutamine amidotransferase" evidence="19">
    <location>
        <begin position="18"/>
        <end position="203"/>
    </location>
</feature>
<dbReference type="InterPro" id="IPR001240">
    <property type="entry name" value="PRAI_dom"/>
</dbReference>
<evidence type="ECO:0000256" key="3">
    <source>
        <dbReference type="ARBA" id="ARBA00003272"/>
    </source>
</evidence>
<dbReference type="Pfam" id="PF00697">
    <property type="entry name" value="PRAI"/>
    <property type="match status" value="1"/>
</dbReference>
<dbReference type="UniPathway" id="UPA00035">
    <property type="reaction ID" value="UER00040"/>
</dbReference>
<evidence type="ECO:0000256" key="11">
    <source>
        <dbReference type="ARBA" id="ARBA00022962"/>
    </source>
</evidence>
<evidence type="ECO:0000256" key="18">
    <source>
        <dbReference type="SAM" id="MobiDB-lite"/>
    </source>
</evidence>
<comment type="function">
    <text evidence="3 17">Trifunctional enzyme bearing the Gln amidotransferase (GATase) domain of anthranilate synthase, indole-glycerolphosphate synthase, and phosphoribosylanthranilate isomerase activities.</text>
</comment>
<dbReference type="InterPro" id="IPR013785">
    <property type="entry name" value="Aldolase_TIM"/>
</dbReference>